<gene>
    <name evidence="2" type="ORF">ILUMI_23928</name>
</gene>
<sequence>MMEENIENLTKEKLSNDWNQKKPKKVCKQEHKTRSETEPESLRRVNKTIRKPRSKQEALLKEDSTQWMEKLSLFSIGHIHRMEEDRLLRQVYEARPTGKNKIERPRNRWQTTVRKSAAEKSIQWEMIHNLTNDRKNWKMKASYEALLNILLRAILTKRDLLNFPERIFNMNEKGCRSHLRKDPRVLSQRGAKQVGKEHEESVTVVGGGNAVGSMIPPMKYKRIQPGEESACRVNH</sequence>
<evidence type="ECO:0000313" key="3">
    <source>
        <dbReference type="Proteomes" id="UP000801492"/>
    </source>
</evidence>
<keyword evidence="3" id="KW-1185">Reference proteome</keyword>
<reference evidence="2" key="1">
    <citation type="submission" date="2019-08" db="EMBL/GenBank/DDBJ databases">
        <title>The genome of the North American firefly Photinus pyralis.</title>
        <authorList>
            <consortium name="Photinus pyralis genome working group"/>
            <person name="Fallon T.R."/>
            <person name="Sander Lower S.E."/>
            <person name="Weng J.-K."/>
        </authorList>
    </citation>
    <scope>NUCLEOTIDE SEQUENCE</scope>
    <source>
        <strain evidence="2">TRF0915ILg1</strain>
        <tissue evidence="2">Whole body</tissue>
    </source>
</reference>
<organism evidence="2 3">
    <name type="scientific">Ignelater luminosus</name>
    <name type="common">Cucubano</name>
    <name type="synonym">Pyrophorus luminosus</name>
    <dbReference type="NCBI Taxonomy" id="2038154"/>
    <lineage>
        <taxon>Eukaryota</taxon>
        <taxon>Metazoa</taxon>
        <taxon>Ecdysozoa</taxon>
        <taxon>Arthropoda</taxon>
        <taxon>Hexapoda</taxon>
        <taxon>Insecta</taxon>
        <taxon>Pterygota</taxon>
        <taxon>Neoptera</taxon>
        <taxon>Endopterygota</taxon>
        <taxon>Coleoptera</taxon>
        <taxon>Polyphaga</taxon>
        <taxon>Elateriformia</taxon>
        <taxon>Elateroidea</taxon>
        <taxon>Elateridae</taxon>
        <taxon>Agrypninae</taxon>
        <taxon>Pyrophorini</taxon>
        <taxon>Ignelater</taxon>
    </lineage>
</organism>
<proteinExistence type="predicted"/>
<dbReference type="OrthoDB" id="6713700at2759"/>
<evidence type="ECO:0000256" key="1">
    <source>
        <dbReference type="SAM" id="MobiDB-lite"/>
    </source>
</evidence>
<feature type="compositionally biased region" description="Basic and acidic residues" evidence="1">
    <location>
        <begin position="27"/>
        <end position="43"/>
    </location>
</feature>
<dbReference type="EMBL" id="VTPC01090634">
    <property type="protein sequence ID" value="KAF2882260.1"/>
    <property type="molecule type" value="Genomic_DNA"/>
</dbReference>
<accession>A0A8K0C776</accession>
<feature type="compositionally biased region" description="Basic residues" evidence="1">
    <location>
        <begin position="44"/>
        <end position="53"/>
    </location>
</feature>
<feature type="region of interest" description="Disordered" evidence="1">
    <location>
        <begin position="1"/>
        <end position="57"/>
    </location>
</feature>
<dbReference type="AlphaFoldDB" id="A0A8K0C776"/>
<comment type="caution">
    <text evidence="2">The sequence shown here is derived from an EMBL/GenBank/DDBJ whole genome shotgun (WGS) entry which is preliminary data.</text>
</comment>
<protein>
    <submittedName>
        <fullName evidence="2">Uncharacterized protein</fullName>
    </submittedName>
</protein>
<dbReference type="Proteomes" id="UP000801492">
    <property type="component" value="Unassembled WGS sequence"/>
</dbReference>
<evidence type="ECO:0000313" key="2">
    <source>
        <dbReference type="EMBL" id="KAF2882260.1"/>
    </source>
</evidence>
<name>A0A8K0C776_IGNLU</name>